<dbReference type="EMBL" id="CP021434">
    <property type="protein sequence ID" value="ARU60273.1"/>
    <property type="molecule type" value="Genomic_DNA"/>
</dbReference>
<dbReference type="AlphaFoldDB" id="A0A1Y0ILI9"/>
<organism evidence="1 2">
    <name type="scientific">Tumebacillus avium</name>
    <dbReference type="NCBI Taxonomy" id="1903704"/>
    <lineage>
        <taxon>Bacteria</taxon>
        <taxon>Bacillati</taxon>
        <taxon>Bacillota</taxon>
        <taxon>Bacilli</taxon>
        <taxon>Bacillales</taxon>
        <taxon>Alicyclobacillaceae</taxon>
        <taxon>Tumebacillus</taxon>
    </lineage>
</organism>
<name>A0A1Y0ILI9_9BACL</name>
<reference evidence="2" key="1">
    <citation type="submission" date="2017-05" db="EMBL/GenBank/DDBJ databases">
        <authorList>
            <person name="Sung H."/>
        </authorList>
    </citation>
    <scope>NUCLEOTIDE SEQUENCE [LARGE SCALE GENOMIC DNA]</scope>
    <source>
        <strain evidence="2">AR23208</strain>
    </source>
</reference>
<proteinExistence type="predicted"/>
<keyword evidence="2" id="KW-1185">Reference proteome</keyword>
<gene>
    <name evidence="1" type="ORF">CBW65_03740</name>
</gene>
<accession>A0A1Y0ILI9</accession>
<dbReference type="Proteomes" id="UP000195437">
    <property type="component" value="Chromosome"/>
</dbReference>
<evidence type="ECO:0000313" key="1">
    <source>
        <dbReference type="EMBL" id="ARU60273.1"/>
    </source>
</evidence>
<dbReference type="KEGG" id="tum:CBW65_03740"/>
<protein>
    <submittedName>
        <fullName evidence="1">Uncharacterized protein</fullName>
    </submittedName>
</protein>
<sequence length="264" mass="29491">MLLANVGLTRDTASKDLFVSSATIERGEGTGSGAHSTAFVVFQDAAINAVLGKTFKDAVNDLIALSEKVTGLPNYITATDKTDTDSKLADIKKDTNYSNPDGVEDFEKVTVLQNLMREYCLLRNSVPGSYFPKISGSKTKGMKSEKAGGNKLSEENEQYRLDDNYKRNLNNTKQGLWETFDQQILPVQDSKERAGDYYPKLVAVISNHLQTCLDSYPYIQEDDFVKGCQFLVEKCLLELNSKHKKTYGPRVVDKLVKMVEKEVF</sequence>
<evidence type="ECO:0000313" key="2">
    <source>
        <dbReference type="Proteomes" id="UP000195437"/>
    </source>
</evidence>